<dbReference type="HOGENOM" id="CLU_836983_0_0_1"/>
<feature type="domain" description="Alpha-type protein kinase" evidence="4">
    <location>
        <begin position="133"/>
        <end position="302"/>
    </location>
</feature>
<dbReference type="InterPro" id="IPR004166">
    <property type="entry name" value="a-kinase_dom"/>
</dbReference>
<reference evidence="6" key="1">
    <citation type="journal article" date="2011" name="Proc. Natl. Acad. Sci. U.S.A.">
        <title>Obligate biotrophy features unraveled by the genomic analysis of rust fungi.</title>
        <authorList>
            <person name="Duplessis S."/>
            <person name="Cuomo C.A."/>
            <person name="Lin Y.-C."/>
            <person name="Aerts A."/>
            <person name="Tisserant E."/>
            <person name="Veneault-Fourrey C."/>
            <person name="Joly D.L."/>
            <person name="Hacquard S."/>
            <person name="Amselem J."/>
            <person name="Cantarel B.L."/>
            <person name="Chiu R."/>
            <person name="Coutinho P.M."/>
            <person name="Feau N."/>
            <person name="Field M."/>
            <person name="Frey P."/>
            <person name="Gelhaye E."/>
            <person name="Goldberg J."/>
            <person name="Grabherr M.G."/>
            <person name="Kodira C.D."/>
            <person name="Kohler A."/>
            <person name="Kuees U."/>
            <person name="Lindquist E.A."/>
            <person name="Lucas S.M."/>
            <person name="Mago R."/>
            <person name="Mauceli E."/>
            <person name="Morin E."/>
            <person name="Murat C."/>
            <person name="Pangilinan J.L."/>
            <person name="Park R."/>
            <person name="Pearson M."/>
            <person name="Quesneville H."/>
            <person name="Rouhier N."/>
            <person name="Sakthikumar S."/>
            <person name="Salamov A.A."/>
            <person name="Schmutz J."/>
            <person name="Selles B."/>
            <person name="Shapiro H."/>
            <person name="Tanguay P."/>
            <person name="Tuskan G.A."/>
            <person name="Henrissat B."/>
            <person name="Van de Peer Y."/>
            <person name="Rouze P."/>
            <person name="Ellis J.G."/>
            <person name="Dodds P.N."/>
            <person name="Schein J.E."/>
            <person name="Zhong S."/>
            <person name="Hamelin R.C."/>
            <person name="Grigoriev I.V."/>
            <person name="Szabo L.J."/>
            <person name="Martin F."/>
        </authorList>
    </citation>
    <scope>NUCLEOTIDE SEQUENCE [LARGE SCALE GENOMIC DNA]</scope>
    <source>
        <strain evidence="6">98AG31 / pathotype 3-4-7</strain>
    </source>
</reference>
<evidence type="ECO:0000256" key="2">
    <source>
        <dbReference type="ARBA" id="ARBA00022679"/>
    </source>
</evidence>
<evidence type="ECO:0000256" key="1">
    <source>
        <dbReference type="ARBA" id="ARBA00022527"/>
    </source>
</evidence>
<dbReference type="KEGG" id="mlr:MELLADRAFT_107653"/>
<dbReference type="AlphaFoldDB" id="F4RQB7"/>
<evidence type="ECO:0000313" key="6">
    <source>
        <dbReference type="Proteomes" id="UP000001072"/>
    </source>
</evidence>
<protein>
    <recommendedName>
        <fullName evidence="4">Alpha-type protein kinase domain-containing protein</fullName>
    </recommendedName>
</protein>
<evidence type="ECO:0000256" key="3">
    <source>
        <dbReference type="ARBA" id="ARBA00022777"/>
    </source>
</evidence>
<dbReference type="Proteomes" id="UP000001072">
    <property type="component" value="Unassembled WGS sequence"/>
</dbReference>
<dbReference type="OrthoDB" id="44277at2759"/>
<dbReference type="EMBL" id="GL883113">
    <property type="protein sequence ID" value="EGG05377.1"/>
    <property type="molecule type" value="Genomic_DNA"/>
</dbReference>
<proteinExistence type="predicted"/>
<organism evidence="6">
    <name type="scientific">Melampsora larici-populina (strain 98AG31 / pathotype 3-4-7)</name>
    <name type="common">Poplar leaf rust fungus</name>
    <dbReference type="NCBI Taxonomy" id="747676"/>
    <lineage>
        <taxon>Eukaryota</taxon>
        <taxon>Fungi</taxon>
        <taxon>Dikarya</taxon>
        <taxon>Basidiomycota</taxon>
        <taxon>Pucciniomycotina</taxon>
        <taxon>Pucciniomycetes</taxon>
        <taxon>Pucciniales</taxon>
        <taxon>Melampsoraceae</taxon>
        <taxon>Melampsora</taxon>
    </lineage>
</organism>
<dbReference type="VEuPathDB" id="FungiDB:MELLADRAFT_107653"/>
<evidence type="ECO:0000259" key="4">
    <source>
        <dbReference type="Pfam" id="PF02816"/>
    </source>
</evidence>
<name>F4RQB7_MELLP</name>
<dbReference type="GeneID" id="18923230"/>
<dbReference type="GO" id="GO:0005524">
    <property type="term" value="F:ATP binding"/>
    <property type="evidence" value="ECO:0007669"/>
    <property type="project" value="InterPro"/>
</dbReference>
<dbReference type="GO" id="GO:0004674">
    <property type="term" value="F:protein serine/threonine kinase activity"/>
    <property type="evidence" value="ECO:0007669"/>
    <property type="project" value="UniProtKB-KW"/>
</dbReference>
<dbReference type="InParanoid" id="F4RQB7"/>
<keyword evidence="1" id="KW-0723">Serine/threonine-protein kinase</keyword>
<evidence type="ECO:0000313" key="5">
    <source>
        <dbReference type="EMBL" id="EGG05377.1"/>
    </source>
</evidence>
<sequence length="332" mass="38011">MVTGVESGADVKVMQVEGPGTVAISLWDLPCRPPTDQVNKLLELIDTTGSAATNAVVISSDTNMSDAPVTSYDQSENVTLIKDEVVYTSGELVLHVTIEDGWTICKMYLNHDEVGGLYHLKFDPSWLELDTEGRYECFARAESNRYASWAMNQFQYTLSCKRRNGRGRLVPKYQQYYSLSLSMVVQPCHAMQSAGSGYDDEPRWMICERVTDRGHAYVHEGNFHNKPTERRPWTSLIHAYIHYVYDLSADQTLISRLDCDDHGKISNLVCWDRNRPPYHSRDVVEMHGRVQHAFQMFAEQHRSRVIRVILAVKHIHTNSQYNMNTGYVDLIR</sequence>
<keyword evidence="3" id="KW-0418">Kinase</keyword>
<keyword evidence="6" id="KW-1185">Reference proteome</keyword>
<dbReference type="RefSeq" id="XP_007411299.1">
    <property type="nucleotide sequence ID" value="XM_007411237.1"/>
</dbReference>
<gene>
    <name evidence="5" type="ORF">MELLADRAFT_107653</name>
</gene>
<accession>F4RQB7</accession>
<keyword evidence="2" id="KW-0808">Transferase</keyword>
<dbReference type="Pfam" id="PF02816">
    <property type="entry name" value="Alpha_kinase"/>
    <property type="match status" value="1"/>
</dbReference>